<reference evidence="2" key="1">
    <citation type="submission" date="2017-02" db="UniProtKB">
        <authorList>
            <consortium name="WormBaseParasite"/>
        </authorList>
    </citation>
    <scope>IDENTIFICATION</scope>
</reference>
<evidence type="ECO:0000313" key="2">
    <source>
        <dbReference type="WBParaSite" id="BPAG_0000555601-mRNA-1"/>
    </source>
</evidence>
<name>A0A0N4TBG9_BRUPA</name>
<feature type="region of interest" description="Disordered" evidence="1">
    <location>
        <begin position="1"/>
        <end position="25"/>
    </location>
</feature>
<accession>A0A0N4TBG9</accession>
<protein>
    <submittedName>
        <fullName evidence="2">Ankyrin-2</fullName>
    </submittedName>
</protein>
<dbReference type="AlphaFoldDB" id="A0A0N4TBG9"/>
<feature type="compositionally biased region" description="Polar residues" evidence="1">
    <location>
        <begin position="1"/>
        <end position="13"/>
    </location>
</feature>
<sequence length="679" mass="77044">MKYLSNRRNTTSPEAMKRSQEKSVEGISIVERQNVEEKPIVSENDRHKTISERVYIEQPELKDLKEAGLKPPEMVLESIVSMKHGQDANTMQYETLNIHPDLIISEIPKQGDLKQYGIETEGTFESSETSEDGFFSLAEKMGIASTSVITIPAALATTEIASAYECVMEKHQQSLADSELEDNMFNVKKRTTTYGTESEIPANGLEVEVKKVRLFENIIIPDERVEEYGSVISKTPTTEERHVSDMKSPGESEIVDQLRKTEDLVETETKSFEDIIPDERNFEEYGAMISKTPTTEERHVTDMKSLTESKIVDQLRKTEDLVETETKSFEDIIPDERNFEEYGSVISKTPTTEERHVTDMKSPTESEIVDQLRKTEDLVGTEGGPFDDNISDREILGERGAMICNEGTTKGHTEMERWRDLQKTHLCRMGDLEEAEGEPFEDIMQGEKILEDYAISGYEFASIKEKPVSPWNARCEADKPMKQYGNMYVTDSESEHLQSKVVKSARNATEVAIPIVLAKFRMSEVRGVDGDEKDMQMISETASSETRRVVLERMQSQVNDVSEERSPVESNDRVAKGDVCTKEQVTLPAKAPATECLKQECADHTLVPAVERENRLVEIYKTTVSEHEILQPLENVQHQPFMKKDLEETETKQFESVVSECHFSQSYDFSVAKEIIIGE</sequence>
<feature type="compositionally biased region" description="Basic and acidic residues" evidence="1">
    <location>
        <begin position="15"/>
        <end position="24"/>
    </location>
</feature>
<evidence type="ECO:0000256" key="1">
    <source>
        <dbReference type="SAM" id="MobiDB-lite"/>
    </source>
</evidence>
<proteinExistence type="predicted"/>
<dbReference type="STRING" id="6280.A0A0N4TBG9"/>
<dbReference type="WBParaSite" id="BPAG_0000555601-mRNA-1">
    <property type="protein sequence ID" value="BPAG_0000555601-mRNA-1"/>
    <property type="gene ID" value="BPAG_0000555601"/>
</dbReference>
<organism evidence="2">
    <name type="scientific">Brugia pahangi</name>
    <name type="common">Filarial nematode worm</name>
    <dbReference type="NCBI Taxonomy" id="6280"/>
    <lineage>
        <taxon>Eukaryota</taxon>
        <taxon>Metazoa</taxon>
        <taxon>Ecdysozoa</taxon>
        <taxon>Nematoda</taxon>
        <taxon>Chromadorea</taxon>
        <taxon>Rhabditida</taxon>
        <taxon>Spirurina</taxon>
        <taxon>Spiruromorpha</taxon>
        <taxon>Filarioidea</taxon>
        <taxon>Onchocercidae</taxon>
        <taxon>Brugia</taxon>
    </lineage>
</organism>